<feature type="transmembrane region" description="Helical" evidence="7">
    <location>
        <begin position="185"/>
        <end position="204"/>
    </location>
</feature>
<sequence length="253" mass="27635">MKQAAYKIALPLLFLALWYSISRFGHISPLILPDPESTVRALISLIQSGDLALNTYVSLKRSMGGFLLGSFLGVASGILIGWSHFWEDFFDLAINFVRAIPKTALAPLFIVWFGLGDSAKILLIAFSSYFFTVIPTIEGVKNVDSLYVKTARSMGANEFQIMTSVIMPAAMPAIFAGLRLTVTTALIVLVMVEIVAGNDGLGYLLQEARGNLDMAIMFATLFALGVLGYCLDAAMQYLGKKLMPWRKGKTLSM</sequence>
<dbReference type="CDD" id="cd06261">
    <property type="entry name" value="TM_PBP2"/>
    <property type="match status" value="1"/>
</dbReference>
<dbReference type="GO" id="GO:0055085">
    <property type="term" value="P:transmembrane transport"/>
    <property type="evidence" value="ECO:0007669"/>
    <property type="project" value="InterPro"/>
</dbReference>
<keyword evidence="5 7" id="KW-1133">Transmembrane helix</keyword>
<name>A0A9D6V7L6_9BACT</name>
<evidence type="ECO:0000256" key="7">
    <source>
        <dbReference type="RuleBase" id="RU363032"/>
    </source>
</evidence>
<evidence type="ECO:0000256" key="3">
    <source>
        <dbReference type="ARBA" id="ARBA00022475"/>
    </source>
</evidence>
<dbReference type="Gene3D" id="1.10.3720.10">
    <property type="entry name" value="MetI-like"/>
    <property type="match status" value="1"/>
</dbReference>
<dbReference type="PANTHER" id="PTHR30151:SF0">
    <property type="entry name" value="ABC TRANSPORTER PERMEASE PROTEIN MJ0413-RELATED"/>
    <property type="match status" value="1"/>
</dbReference>
<feature type="transmembrane region" description="Helical" evidence="7">
    <location>
        <begin position="66"/>
        <end position="86"/>
    </location>
</feature>
<evidence type="ECO:0000256" key="5">
    <source>
        <dbReference type="ARBA" id="ARBA00022989"/>
    </source>
</evidence>
<dbReference type="PROSITE" id="PS50928">
    <property type="entry name" value="ABC_TM1"/>
    <property type="match status" value="1"/>
</dbReference>
<dbReference type="AlphaFoldDB" id="A0A9D6V7L6"/>
<reference evidence="9" key="1">
    <citation type="submission" date="2020-07" db="EMBL/GenBank/DDBJ databases">
        <title>Huge and variable diversity of episymbiotic CPR bacteria and DPANN archaea in groundwater ecosystems.</title>
        <authorList>
            <person name="He C.Y."/>
            <person name="Keren R."/>
            <person name="Whittaker M."/>
            <person name="Farag I.F."/>
            <person name="Doudna J."/>
            <person name="Cate J.H.D."/>
            <person name="Banfield J.F."/>
        </authorList>
    </citation>
    <scope>NUCLEOTIDE SEQUENCE</scope>
    <source>
        <strain evidence="9">NC_groundwater_1664_Pr3_B-0.1um_52_9</strain>
    </source>
</reference>
<dbReference type="InterPro" id="IPR035906">
    <property type="entry name" value="MetI-like_sf"/>
</dbReference>
<keyword evidence="2 7" id="KW-0813">Transport</keyword>
<dbReference type="Proteomes" id="UP000807825">
    <property type="component" value="Unassembled WGS sequence"/>
</dbReference>
<dbReference type="Pfam" id="PF00528">
    <property type="entry name" value="BPD_transp_1"/>
    <property type="match status" value="1"/>
</dbReference>
<dbReference type="PANTHER" id="PTHR30151">
    <property type="entry name" value="ALKANE SULFONATE ABC TRANSPORTER-RELATED, MEMBRANE SUBUNIT"/>
    <property type="match status" value="1"/>
</dbReference>
<accession>A0A9D6V7L6</accession>
<evidence type="ECO:0000256" key="4">
    <source>
        <dbReference type="ARBA" id="ARBA00022692"/>
    </source>
</evidence>
<feature type="domain" description="ABC transmembrane type-1" evidence="8">
    <location>
        <begin position="55"/>
        <end position="239"/>
    </location>
</feature>
<feature type="transmembrane region" description="Helical" evidence="7">
    <location>
        <begin position="216"/>
        <end position="239"/>
    </location>
</feature>
<evidence type="ECO:0000256" key="2">
    <source>
        <dbReference type="ARBA" id="ARBA00022448"/>
    </source>
</evidence>
<gene>
    <name evidence="9" type="ORF">HY912_23210</name>
</gene>
<protein>
    <submittedName>
        <fullName evidence="9">ABC transporter permease</fullName>
    </submittedName>
</protein>
<keyword evidence="3" id="KW-1003">Cell membrane</keyword>
<proteinExistence type="inferred from homology"/>
<keyword evidence="4 7" id="KW-0812">Transmembrane</keyword>
<dbReference type="SUPFAM" id="SSF161098">
    <property type="entry name" value="MetI-like"/>
    <property type="match status" value="1"/>
</dbReference>
<comment type="caution">
    <text evidence="9">The sequence shown here is derived from an EMBL/GenBank/DDBJ whole genome shotgun (WGS) entry which is preliminary data.</text>
</comment>
<comment type="similarity">
    <text evidence="7">Belongs to the binding-protein-dependent transport system permease family.</text>
</comment>
<dbReference type="EMBL" id="JACRDE010000606">
    <property type="protein sequence ID" value="MBI5252414.1"/>
    <property type="molecule type" value="Genomic_DNA"/>
</dbReference>
<evidence type="ECO:0000313" key="10">
    <source>
        <dbReference type="Proteomes" id="UP000807825"/>
    </source>
</evidence>
<evidence type="ECO:0000256" key="6">
    <source>
        <dbReference type="ARBA" id="ARBA00023136"/>
    </source>
</evidence>
<organism evidence="9 10">
    <name type="scientific">Desulfomonile tiedjei</name>
    <dbReference type="NCBI Taxonomy" id="2358"/>
    <lineage>
        <taxon>Bacteria</taxon>
        <taxon>Pseudomonadati</taxon>
        <taxon>Thermodesulfobacteriota</taxon>
        <taxon>Desulfomonilia</taxon>
        <taxon>Desulfomonilales</taxon>
        <taxon>Desulfomonilaceae</taxon>
        <taxon>Desulfomonile</taxon>
    </lineage>
</organism>
<dbReference type="InterPro" id="IPR000515">
    <property type="entry name" value="MetI-like"/>
</dbReference>
<evidence type="ECO:0000259" key="8">
    <source>
        <dbReference type="PROSITE" id="PS50928"/>
    </source>
</evidence>
<evidence type="ECO:0000256" key="1">
    <source>
        <dbReference type="ARBA" id="ARBA00004651"/>
    </source>
</evidence>
<keyword evidence="6 7" id="KW-0472">Membrane</keyword>
<comment type="subcellular location">
    <subcellularLocation>
        <location evidence="1 7">Cell membrane</location>
        <topology evidence="1 7">Multi-pass membrane protein</topology>
    </subcellularLocation>
</comment>
<dbReference type="GO" id="GO:0005886">
    <property type="term" value="C:plasma membrane"/>
    <property type="evidence" value="ECO:0007669"/>
    <property type="project" value="UniProtKB-SubCell"/>
</dbReference>
<evidence type="ECO:0000313" key="9">
    <source>
        <dbReference type="EMBL" id="MBI5252414.1"/>
    </source>
</evidence>